<feature type="region of interest" description="Disordered" evidence="1">
    <location>
        <begin position="119"/>
        <end position="139"/>
    </location>
</feature>
<sequence length="139" mass="14611">MSGGNGFTSLGRGGAGNMVSSSKSPPLHTKDLVTPTLKTSMVTTGRGGQGNMAKNDDPVTTRARQDVGPVTRQDSHGAAHSGRGGAGNFFQEGEQAHLDTDSTIEDKAEGFAAKGKALLFGKKDKHESKHEKHEKHESK</sequence>
<name>A0A423XP33_9PEZI</name>
<evidence type="ECO:0000313" key="3">
    <source>
        <dbReference type="Proteomes" id="UP000285146"/>
    </source>
</evidence>
<feature type="region of interest" description="Disordered" evidence="1">
    <location>
        <begin position="1"/>
        <end position="101"/>
    </location>
</feature>
<dbReference type="Pfam" id="PF12223">
    <property type="entry name" value="DUF3602"/>
    <property type="match status" value="1"/>
</dbReference>
<dbReference type="OrthoDB" id="3063476at2759"/>
<dbReference type="Proteomes" id="UP000285146">
    <property type="component" value="Unassembled WGS sequence"/>
</dbReference>
<dbReference type="EMBL" id="LKEB01000001">
    <property type="protein sequence ID" value="ROW18051.1"/>
    <property type="molecule type" value="Genomic_DNA"/>
</dbReference>
<gene>
    <name evidence="2" type="ORF">VPNG_00334</name>
</gene>
<keyword evidence="3" id="KW-1185">Reference proteome</keyword>
<reference evidence="2 3" key="1">
    <citation type="submission" date="2015-09" db="EMBL/GenBank/DDBJ databases">
        <title>Host preference determinants of Valsa canker pathogens revealed by comparative genomics.</title>
        <authorList>
            <person name="Yin Z."/>
            <person name="Huang L."/>
        </authorList>
    </citation>
    <scope>NUCLEOTIDE SEQUENCE [LARGE SCALE GENOMIC DNA]</scope>
    <source>
        <strain evidence="2 3">SXYLt</strain>
    </source>
</reference>
<dbReference type="AlphaFoldDB" id="A0A423XP33"/>
<feature type="compositionally biased region" description="Basic and acidic residues" evidence="1">
    <location>
        <begin position="121"/>
        <end position="139"/>
    </location>
</feature>
<evidence type="ECO:0000256" key="1">
    <source>
        <dbReference type="SAM" id="MobiDB-lite"/>
    </source>
</evidence>
<evidence type="ECO:0000313" key="2">
    <source>
        <dbReference type="EMBL" id="ROW18051.1"/>
    </source>
</evidence>
<dbReference type="PANTHER" id="PTHR34693">
    <property type="entry name" value="PROTEIN PAR32"/>
    <property type="match status" value="1"/>
</dbReference>
<feature type="compositionally biased region" description="Gly residues" evidence="1">
    <location>
        <begin position="1"/>
        <end position="16"/>
    </location>
</feature>
<protein>
    <submittedName>
        <fullName evidence="2">Uncharacterized protein</fullName>
    </submittedName>
</protein>
<dbReference type="InterPro" id="IPR053203">
    <property type="entry name" value="Cisplatin_resist-associated"/>
</dbReference>
<accession>A0A423XP33</accession>
<dbReference type="InterPro" id="IPR022024">
    <property type="entry name" value="DUF3602"/>
</dbReference>
<feature type="compositionally biased region" description="Basic and acidic residues" evidence="1">
    <location>
        <begin position="54"/>
        <end position="65"/>
    </location>
</feature>
<comment type="caution">
    <text evidence="2">The sequence shown here is derived from an EMBL/GenBank/DDBJ whole genome shotgun (WGS) entry which is preliminary data.</text>
</comment>
<dbReference type="InParanoid" id="A0A423XP33"/>
<proteinExistence type="predicted"/>
<organism evidence="2 3">
    <name type="scientific">Cytospora leucostoma</name>
    <dbReference type="NCBI Taxonomy" id="1230097"/>
    <lineage>
        <taxon>Eukaryota</taxon>
        <taxon>Fungi</taxon>
        <taxon>Dikarya</taxon>
        <taxon>Ascomycota</taxon>
        <taxon>Pezizomycotina</taxon>
        <taxon>Sordariomycetes</taxon>
        <taxon>Sordariomycetidae</taxon>
        <taxon>Diaporthales</taxon>
        <taxon>Cytosporaceae</taxon>
        <taxon>Cytospora</taxon>
    </lineage>
</organism>
<dbReference type="PANTHER" id="PTHR34693:SF1">
    <property type="entry name" value="PROTEIN PAR32"/>
    <property type="match status" value="1"/>
</dbReference>